<accession>A0ABD1RJ32</accession>
<dbReference type="AlphaFoldDB" id="A0ABD1RJ32"/>
<name>A0ABD1RJ32_9LAMI</name>
<sequence>MFELKFHDLLCYRNINNLGSLFSHNRQIIGYAPHRHLKNSVSPKKEAPALATGKSCSRSKPNERVSYNVTSVLQSTNNNNHGLPADATEKVGATQSEAQARNHSNTFSINGRPQVELVSNQITQIFECEVESMYNSAIHLSKQTKKFNNAITCYSFRINIKKLEKFDEERKFLVSSLAEERSRRDQEEVCLRKRIKDASETIEGLLHKIKMLDNRGVQLQN</sequence>
<evidence type="ECO:0000313" key="3">
    <source>
        <dbReference type="Proteomes" id="UP001604277"/>
    </source>
</evidence>
<dbReference type="EMBL" id="JBFOLJ010000012">
    <property type="protein sequence ID" value="KAL2488430.1"/>
    <property type="molecule type" value="Genomic_DNA"/>
</dbReference>
<protein>
    <submittedName>
        <fullName evidence="2">Protein MICRORCHIDIA 7-like</fullName>
    </submittedName>
</protein>
<gene>
    <name evidence="2" type="ORF">Fot_41722</name>
</gene>
<feature type="region of interest" description="Disordered" evidence="1">
    <location>
        <begin position="39"/>
        <end position="61"/>
    </location>
</feature>
<evidence type="ECO:0000313" key="2">
    <source>
        <dbReference type="EMBL" id="KAL2488430.1"/>
    </source>
</evidence>
<reference evidence="3" key="1">
    <citation type="submission" date="2024-07" db="EMBL/GenBank/DDBJ databases">
        <title>Two chromosome-level genome assemblies of Korean endemic species Abeliophyllum distichum and Forsythia ovata (Oleaceae).</title>
        <authorList>
            <person name="Jang H."/>
        </authorList>
    </citation>
    <scope>NUCLEOTIDE SEQUENCE [LARGE SCALE GENOMIC DNA]</scope>
</reference>
<keyword evidence="3" id="KW-1185">Reference proteome</keyword>
<comment type="caution">
    <text evidence="2">The sequence shown here is derived from an EMBL/GenBank/DDBJ whole genome shotgun (WGS) entry which is preliminary data.</text>
</comment>
<evidence type="ECO:0000256" key="1">
    <source>
        <dbReference type="SAM" id="MobiDB-lite"/>
    </source>
</evidence>
<dbReference type="Proteomes" id="UP001604277">
    <property type="component" value="Unassembled WGS sequence"/>
</dbReference>
<feature type="region of interest" description="Disordered" evidence="1">
    <location>
        <begin position="76"/>
        <end position="100"/>
    </location>
</feature>
<organism evidence="2 3">
    <name type="scientific">Forsythia ovata</name>
    <dbReference type="NCBI Taxonomy" id="205694"/>
    <lineage>
        <taxon>Eukaryota</taxon>
        <taxon>Viridiplantae</taxon>
        <taxon>Streptophyta</taxon>
        <taxon>Embryophyta</taxon>
        <taxon>Tracheophyta</taxon>
        <taxon>Spermatophyta</taxon>
        <taxon>Magnoliopsida</taxon>
        <taxon>eudicotyledons</taxon>
        <taxon>Gunneridae</taxon>
        <taxon>Pentapetalae</taxon>
        <taxon>asterids</taxon>
        <taxon>lamiids</taxon>
        <taxon>Lamiales</taxon>
        <taxon>Oleaceae</taxon>
        <taxon>Forsythieae</taxon>
        <taxon>Forsythia</taxon>
    </lineage>
</organism>
<proteinExistence type="predicted"/>